<dbReference type="EMBL" id="VSRR010061927">
    <property type="protein sequence ID" value="MPC83232.1"/>
    <property type="molecule type" value="Genomic_DNA"/>
</dbReference>
<gene>
    <name evidence="2" type="ORF">E2C01_077936</name>
</gene>
<reference evidence="2 3" key="1">
    <citation type="submission" date="2019-05" db="EMBL/GenBank/DDBJ databases">
        <title>Another draft genome of Portunus trituberculatus and its Hox gene families provides insights of decapod evolution.</title>
        <authorList>
            <person name="Jeong J.-H."/>
            <person name="Song I."/>
            <person name="Kim S."/>
            <person name="Choi T."/>
            <person name="Kim D."/>
            <person name="Ryu S."/>
            <person name="Kim W."/>
        </authorList>
    </citation>
    <scope>NUCLEOTIDE SEQUENCE [LARGE SCALE GENOMIC DNA]</scope>
    <source>
        <tissue evidence="2">Muscle</tissue>
    </source>
</reference>
<feature type="region of interest" description="Disordered" evidence="1">
    <location>
        <begin position="1"/>
        <end position="29"/>
    </location>
</feature>
<evidence type="ECO:0000313" key="3">
    <source>
        <dbReference type="Proteomes" id="UP000324222"/>
    </source>
</evidence>
<evidence type="ECO:0000313" key="2">
    <source>
        <dbReference type="EMBL" id="MPC83232.1"/>
    </source>
</evidence>
<evidence type="ECO:0000256" key="1">
    <source>
        <dbReference type="SAM" id="MobiDB-lite"/>
    </source>
</evidence>
<accession>A0A5B7IH91</accession>
<proteinExistence type="predicted"/>
<sequence length="29" mass="3049">MGYCTRRDSMSPPPTPARSASAVRLGSPV</sequence>
<comment type="caution">
    <text evidence="2">The sequence shown here is derived from an EMBL/GenBank/DDBJ whole genome shotgun (WGS) entry which is preliminary data.</text>
</comment>
<organism evidence="2 3">
    <name type="scientific">Portunus trituberculatus</name>
    <name type="common">Swimming crab</name>
    <name type="synonym">Neptunus trituberculatus</name>
    <dbReference type="NCBI Taxonomy" id="210409"/>
    <lineage>
        <taxon>Eukaryota</taxon>
        <taxon>Metazoa</taxon>
        <taxon>Ecdysozoa</taxon>
        <taxon>Arthropoda</taxon>
        <taxon>Crustacea</taxon>
        <taxon>Multicrustacea</taxon>
        <taxon>Malacostraca</taxon>
        <taxon>Eumalacostraca</taxon>
        <taxon>Eucarida</taxon>
        <taxon>Decapoda</taxon>
        <taxon>Pleocyemata</taxon>
        <taxon>Brachyura</taxon>
        <taxon>Eubrachyura</taxon>
        <taxon>Portunoidea</taxon>
        <taxon>Portunidae</taxon>
        <taxon>Portuninae</taxon>
        <taxon>Portunus</taxon>
    </lineage>
</organism>
<protein>
    <submittedName>
        <fullName evidence="2">Uncharacterized protein</fullName>
    </submittedName>
</protein>
<dbReference type="Proteomes" id="UP000324222">
    <property type="component" value="Unassembled WGS sequence"/>
</dbReference>
<name>A0A5B7IH91_PORTR</name>
<dbReference type="AlphaFoldDB" id="A0A5B7IH91"/>
<keyword evidence="3" id="KW-1185">Reference proteome</keyword>